<reference evidence="3 4" key="1">
    <citation type="submission" date="2015-07" db="EMBL/GenBank/DDBJ databases">
        <title>Genome sequencing project for genomic taxonomy and phylogenomics of Bacillus-like bacteria.</title>
        <authorList>
            <person name="Liu B."/>
            <person name="Wang J."/>
            <person name="Zhu Y."/>
            <person name="Liu G."/>
            <person name="Chen Q."/>
            <person name="Chen Z."/>
            <person name="Che J."/>
            <person name="Ge C."/>
            <person name="Shi H."/>
            <person name="Pan Z."/>
            <person name="Liu X."/>
        </authorList>
    </citation>
    <scope>NUCLEOTIDE SEQUENCE [LARGE SCALE GENOMIC DNA]</scope>
    <source>
        <strain evidence="3 4">DSM 54</strain>
    </source>
</reference>
<dbReference type="InterPro" id="IPR029100">
    <property type="entry name" value="Ntox50"/>
</dbReference>
<dbReference type="EMBL" id="LGCI01000010">
    <property type="protein sequence ID" value="KOY81296.1"/>
    <property type="molecule type" value="Genomic_DNA"/>
</dbReference>
<dbReference type="NCBIfam" id="TIGR01641">
    <property type="entry name" value="phageSPP1_gp7"/>
    <property type="match status" value="1"/>
</dbReference>
<dbReference type="InterPro" id="IPR006528">
    <property type="entry name" value="Phage_head_morphogenesis_dom"/>
</dbReference>
<dbReference type="Proteomes" id="UP000037977">
    <property type="component" value="Unassembled WGS sequence"/>
</dbReference>
<evidence type="ECO:0008006" key="5">
    <source>
        <dbReference type="Google" id="ProtNLM"/>
    </source>
</evidence>
<comment type="caution">
    <text evidence="3">The sequence shown here is derived from an EMBL/GenBank/DDBJ whole genome shotgun (WGS) entry which is preliminary data.</text>
</comment>
<feature type="domain" description="Phage head morphogenesis" evidence="1">
    <location>
        <begin position="198"/>
        <end position="305"/>
    </location>
</feature>
<keyword evidence="4" id="KW-1185">Reference proteome</keyword>
<proteinExistence type="predicted"/>
<name>A0A0M9DIT6_9BACI</name>
<evidence type="ECO:0000259" key="2">
    <source>
        <dbReference type="Pfam" id="PF15542"/>
    </source>
</evidence>
<dbReference type="STRING" id="33935.ADM90_19365"/>
<protein>
    <recommendedName>
        <fullName evidence="5">Phage head morphogenesis protein</fullName>
    </recommendedName>
</protein>
<dbReference type="Pfam" id="PF15542">
    <property type="entry name" value="Ntox50"/>
    <property type="match status" value="1"/>
</dbReference>
<dbReference type="PATRIC" id="fig|33935.3.peg.2696"/>
<sequence length="509" mass="60146">MKPRNYWRKRFELLEQAQHERSIFYYDDLVKAYTHTMDDLEKDILKWYSRFAKNNEITLDEAKRLLKSDELKEFKWNVQEYIKYGEQNAINQQWMKQLENASSRVHISRLESLQMQIQQHIEKLYGGQIEGFERFIKDQYQAQYYHTAFEVQTAFNVGFTMQKLDERLLEKVISKPWTADGMTFSRRLWRDKNILIDTLHKELTRTVATGKHPETIVNVLHQKLGSTNTKYQIRRLVMTEAAFFSAAAQREAYNDLDVERYEIIATLDFKTSTICREMDGKVFKQKDFMPGVTANPFHPHCRSTTAPYFVDDYSQRVARDLDGQTYYVPSNMKYEEWYQTQVEKYGADKIAITKKIQVNKSKDKQQYDNYKKTLGQNAPKSFEEFKDIKYSKGNEWNKLQDNYYVKSNLRDGTFGTRVNPEKQAPHMDSTRTEGKSYFFDTENVQKILDQYAGTGIVERDRHGNRTVKEVIVLDRIIGVAVSNNGAYETNKVKIHHSKKRTHLVPIRPD</sequence>
<dbReference type="AlphaFoldDB" id="A0A0M9DIT6"/>
<feature type="domain" description="Bacterial toxin 50" evidence="2">
    <location>
        <begin position="418"/>
        <end position="505"/>
    </location>
</feature>
<organism evidence="3 4">
    <name type="scientific">Lysinibacillus macroides</name>
    <dbReference type="NCBI Taxonomy" id="33935"/>
    <lineage>
        <taxon>Bacteria</taxon>
        <taxon>Bacillati</taxon>
        <taxon>Bacillota</taxon>
        <taxon>Bacilli</taxon>
        <taxon>Bacillales</taxon>
        <taxon>Bacillaceae</taxon>
        <taxon>Lysinibacillus</taxon>
    </lineage>
</organism>
<gene>
    <name evidence="3" type="ORF">ADM90_19365</name>
</gene>
<dbReference type="Pfam" id="PF04233">
    <property type="entry name" value="Phage_Mu_F"/>
    <property type="match status" value="1"/>
</dbReference>
<accession>A0A0M9DIT6</accession>
<evidence type="ECO:0000259" key="1">
    <source>
        <dbReference type="Pfam" id="PF04233"/>
    </source>
</evidence>
<evidence type="ECO:0000313" key="3">
    <source>
        <dbReference type="EMBL" id="KOY81296.1"/>
    </source>
</evidence>
<evidence type="ECO:0000313" key="4">
    <source>
        <dbReference type="Proteomes" id="UP000037977"/>
    </source>
</evidence>